<dbReference type="PANTHER" id="PTHR48233">
    <property type="entry name" value="MUCIN 4B, ISOFORM B-RELATED"/>
    <property type="match status" value="1"/>
</dbReference>
<dbReference type="InParanoid" id="A0A158NVL1"/>
<dbReference type="InterPro" id="IPR053361">
    <property type="entry name" value="Vulval_dev_neg_regulator"/>
</dbReference>
<evidence type="ECO:0000313" key="3">
    <source>
        <dbReference type="EnsemblMetazoa" id="XP_012061569.1"/>
    </source>
</evidence>
<dbReference type="EMBL" id="ADTU01027234">
    <property type="status" value="NOT_ANNOTATED_CDS"/>
    <property type="molecule type" value="Genomic_DNA"/>
</dbReference>
<name>A0A158NVL1_ATTCE</name>
<dbReference type="OrthoDB" id="7555170at2759"/>
<feature type="compositionally biased region" description="Gly residues" evidence="1">
    <location>
        <begin position="196"/>
        <end position="208"/>
    </location>
</feature>
<evidence type="ECO:0000256" key="2">
    <source>
        <dbReference type="SAM" id="SignalP"/>
    </source>
</evidence>
<feature type="compositionally biased region" description="Low complexity" evidence="1">
    <location>
        <begin position="57"/>
        <end position="159"/>
    </location>
</feature>
<reference evidence="4" key="1">
    <citation type="journal article" date="2011" name="PLoS Genet.">
        <title>The genome sequence of the leaf-cutter ant Atta cephalotes reveals insights into its obligate symbiotic lifestyle.</title>
        <authorList>
            <person name="Suen G."/>
            <person name="Teiling C."/>
            <person name="Li L."/>
            <person name="Holt C."/>
            <person name="Abouheif E."/>
            <person name="Bornberg-Bauer E."/>
            <person name="Bouffard P."/>
            <person name="Caldera E.J."/>
            <person name="Cash E."/>
            <person name="Cavanaugh A."/>
            <person name="Denas O."/>
            <person name="Elhaik E."/>
            <person name="Fave M.J."/>
            <person name="Gadau J."/>
            <person name="Gibson J.D."/>
            <person name="Graur D."/>
            <person name="Grubbs K.J."/>
            <person name="Hagen D.E."/>
            <person name="Harkins T.T."/>
            <person name="Helmkampf M."/>
            <person name="Hu H."/>
            <person name="Johnson B.R."/>
            <person name="Kim J."/>
            <person name="Marsh S.E."/>
            <person name="Moeller J.A."/>
            <person name="Munoz-Torres M.C."/>
            <person name="Murphy M.C."/>
            <person name="Naughton M.C."/>
            <person name="Nigam S."/>
            <person name="Overson R."/>
            <person name="Rajakumar R."/>
            <person name="Reese J.T."/>
            <person name="Scott J.J."/>
            <person name="Smith C.R."/>
            <person name="Tao S."/>
            <person name="Tsutsui N.D."/>
            <person name="Viljakainen L."/>
            <person name="Wissler L."/>
            <person name="Yandell M.D."/>
            <person name="Zimmer F."/>
            <person name="Taylor J."/>
            <person name="Slater S.C."/>
            <person name="Clifton S.W."/>
            <person name="Warren W.C."/>
            <person name="Elsik C.G."/>
            <person name="Smith C.D."/>
            <person name="Weinstock G.M."/>
            <person name="Gerardo N.M."/>
            <person name="Currie C.R."/>
        </authorList>
    </citation>
    <scope>NUCLEOTIDE SEQUENCE [LARGE SCALE GENOMIC DNA]</scope>
</reference>
<sequence length="481" mass="49904">MNSKIFVLFALVAVLGSFTEARFAFGYPYGSGEQHVDKPFIMMSRVKREIDDSNGESTTKPTTSQATTTSSTTDPTTTSSSTTPSSTTPSSTTPSSTTPPTSPTTTPSTEPTTTPTTTTEATSPTTTPTSTSASTPTSTSTTPTTLSTTPSTTPESTKPTSEKPSDIQPRSNVDEPEDSTKKPELKNEAPTPGPFGTPGFGSGFGPGFGSGFGPGFGSGFGPGGYDSGFDPYAGFNSIPSYNPNYAWTGTNNGPGFASAGASAGSFGYPGYPMGFPTAASPTGYPTPSFSSRGGFQDNLPNQDNPLNKDDSPSKDISPNKNNSPNQNGFNFGGDPYNPGPGFFYPGQFPSFNDPTFNMIKQIQAQIEAQHKANMELHNRLANEAANYDGKHYGGGIPQVASASIGLGPYGGFQSGQISPASPGIESRFADDLPPPSGNSYGVFSSSSSSSMTGPDGRPINHKSSITGVNDNGKISYRTLYD</sequence>
<gene>
    <name evidence="3" type="primary">105624827</name>
</gene>
<dbReference type="KEGG" id="acep:105624827"/>
<feature type="compositionally biased region" description="Basic and acidic residues" evidence="1">
    <location>
        <begin position="178"/>
        <end position="187"/>
    </location>
</feature>
<dbReference type="PRINTS" id="PR01217">
    <property type="entry name" value="PRICHEXTENSN"/>
</dbReference>
<feature type="compositionally biased region" description="Low complexity" evidence="1">
    <location>
        <begin position="327"/>
        <end position="336"/>
    </location>
</feature>
<feature type="region of interest" description="Disordered" evidence="1">
    <location>
        <begin position="282"/>
        <end position="336"/>
    </location>
</feature>
<reference evidence="3" key="2">
    <citation type="submission" date="2016-04" db="UniProtKB">
        <authorList>
            <consortium name="EnsemblMetazoa"/>
        </authorList>
    </citation>
    <scope>IDENTIFICATION</scope>
</reference>
<dbReference type="PANTHER" id="PTHR48233:SF4">
    <property type="entry name" value="MUCIN 4B, ISOFORM B-RELATED"/>
    <property type="match status" value="1"/>
</dbReference>
<dbReference type="EnsemblMetazoa" id="XM_012206179.1">
    <property type="protein sequence ID" value="XP_012061569.1"/>
    <property type="gene ID" value="LOC105624827"/>
</dbReference>
<feature type="chain" id="PRO_5007629720" evidence="2">
    <location>
        <begin position="22"/>
        <end position="481"/>
    </location>
</feature>
<keyword evidence="4" id="KW-1185">Reference proteome</keyword>
<evidence type="ECO:0000256" key="1">
    <source>
        <dbReference type="SAM" id="MobiDB-lite"/>
    </source>
</evidence>
<feature type="region of interest" description="Disordered" evidence="1">
    <location>
        <begin position="50"/>
        <end position="208"/>
    </location>
</feature>
<dbReference type="AlphaFoldDB" id="A0A158NVL1"/>
<accession>A0A158NVL1</accession>
<dbReference type="Proteomes" id="UP000005205">
    <property type="component" value="Unassembled WGS sequence"/>
</dbReference>
<evidence type="ECO:0000313" key="4">
    <source>
        <dbReference type="Proteomes" id="UP000005205"/>
    </source>
</evidence>
<keyword evidence="2" id="KW-0732">Signal</keyword>
<proteinExistence type="predicted"/>
<feature type="compositionally biased region" description="Polar residues" evidence="1">
    <location>
        <begin position="282"/>
        <end position="305"/>
    </location>
</feature>
<feature type="region of interest" description="Disordered" evidence="1">
    <location>
        <begin position="415"/>
        <end position="481"/>
    </location>
</feature>
<feature type="signal peptide" evidence="2">
    <location>
        <begin position="1"/>
        <end position="21"/>
    </location>
</feature>
<organism evidence="3 4">
    <name type="scientific">Atta cephalotes</name>
    <name type="common">Leafcutter ant</name>
    <dbReference type="NCBI Taxonomy" id="12957"/>
    <lineage>
        <taxon>Eukaryota</taxon>
        <taxon>Metazoa</taxon>
        <taxon>Ecdysozoa</taxon>
        <taxon>Arthropoda</taxon>
        <taxon>Hexapoda</taxon>
        <taxon>Insecta</taxon>
        <taxon>Pterygota</taxon>
        <taxon>Neoptera</taxon>
        <taxon>Endopterygota</taxon>
        <taxon>Hymenoptera</taxon>
        <taxon>Apocrita</taxon>
        <taxon>Aculeata</taxon>
        <taxon>Formicoidea</taxon>
        <taxon>Formicidae</taxon>
        <taxon>Myrmicinae</taxon>
        <taxon>Atta</taxon>
    </lineage>
</organism>
<protein>
    <submittedName>
        <fullName evidence="3">Uncharacterized protein</fullName>
    </submittedName>
</protein>
<feature type="compositionally biased region" description="Polar residues" evidence="1">
    <location>
        <begin position="314"/>
        <end position="326"/>
    </location>
</feature>